<dbReference type="Gene3D" id="3.20.20.100">
    <property type="entry name" value="NADP-dependent oxidoreductase domain"/>
    <property type="match status" value="1"/>
</dbReference>
<dbReference type="InterPro" id="IPR023210">
    <property type="entry name" value="NADP_OxRdtase_dom"/>
</dbReference>
<name>A0A841C2W4_9ACTN</name>
<feature type="domain" description="NADP-dependent oxidoreductase" evidence="1">
    <location>
        <begin position="19"/>
        <end position="74"/>
    </location>
</feature>
<sequence length="86" mass="9073">MPFEVGLAAVRRLAPLAPAGATMAQFALRWIVDQPGATVVIPGARNASQAQGNAAVGDLAPLSPEAQSAITEVYDDLIRPLIHDRW</sequence>
<evidence type="ECO:0000259" key="1">
    <source>
        <dbReference type="Pfam" id="PF00248"/>
    </source>
</evidence>
<evidence type="ECO:0000313" key="3">
    <source>
        <dbReference type="Proteomes" id="UP000587527"/>
    </source>
</evidence>
<dbReference type="Pfam" id="PF00248">
    <property type="entry name" value="Aldo_ket_red"/>
    <property type="match status" value="1"/>
</dbReference>
<gene>
    <name evidence="2" type="ORF">F4553_006734</name>
</gene>
<dbReference type="AlphaFoldDB" id="A0A841C2W4"/>
<dbReference type="Proteomes" id="UP000587527">
    <property type="component" value="Unassembled WGS sequence"/>
</dbReference>
<keyword evidence="3" id="KW-1185">Reference proteome</keyword>
<reference evidence="2 3" key="1">
    <citation type="submission" date="2020-08" db="EMBL/GenBank/DDBJ databases">
        <title>Sequencing the genomes of 1000 actinobacteria strains.</title>
        <authorList>
            <person name="Klenk H.-P."/>
        </authorList>
    </citation>
    <scope>NUCLEOTIDE SEQUENCE [LARGE SCALE GENOMIC DNA]</scope>
    <source>
        <strain evidence="2 3">DSM 45362</strain>
    </source>
</reference>
<dbReference type="InterPro" id="IPR036812">
    <property type="entry name" value="NAD(P)_OxRdtase_dom_sf"/>
</dbReference>
<organism evidence="2 3">
    <name type="scientific">Allocatelliglobosispora scoriae</name>
    <dbReference type="NCBI Taxonomy" id="643052"/>
    <lineage>
        <taxon>Bacteria</taxon>
        <taxon>Bacillati</taxon>
        <taxon>Actinomycetota</taxon>
        <taxon>Actinomycetes</taxon>
        <taxon>Micromonosporales</taxon>
        <taxon>Micromonosporaceae</taxon>
        <taxon>Allocatelliglobosispora</taxon>
    </lineage>
</organism>
<protein>
    <submittedName>
        <fullName evidence="2">Aryl-alcohol dehydrogenase-like predicted oxidoreductase</fullName>
    </submittedName>
</protein>
<evidence type="ECO:0000313" key="2">
    <source>
        <dbReference type="EMBL" id="MBB5873300.1"/>
    </source>
</evidence>
<accession>A0A841C2W4</accession>
<proteinExistence type="predicted"/>
<dbReference type="EMBL" id="JACHMN010000003">
    <property type="protein sequence ID" value="MBB5873300.1"/>
    <property type="molecule type" value="Genomic_DNA"/>
</dbReference>
<dbReference type="SUPFAM" id="SSF51430">
    <property type="entry name" value="NAD(P)-linked oxidoreductase"/>
    <property type="match status" value="1"/>
</dbReference>
<comment type="caution">
    <text evidence="2">The sequence shown here is derived from an EMBL/GenBank/DDBJ whole genome shotgun (WGS) entry which is preliminary data.</text>
</comment>